<organism evidence="1 2">
    <name type="scientific">Exidia glandulosa HHB12029</name>
    <dbReference type="NCBI Taxonomy" id="1314781"/>
    <lineage>
        <taxon>Eukaryota</taxon>
        <taxon>Fungi</taxon>
        <taxon>Dikarya</taxon>
        <taxon>Basidiomycota</taxon>
        <taxon>Agaricomycotina</taxon>
        <taxon>Agaricomycetes</taxon>
        <taxon>Auriculariales</taxon>
        <taxon>Exidiaceae</taxon>
        <taxon>Exidia</taxon>
    </lineage>
</organism>
<reference evidence="1 2" key="1">
    <citation type="journal article" date="2016" name="Mol. Biol. Evol.">
        <title>Comparative Genomics of Early-Diverging Mushroom-Forming Fungi Provides Insights into the Origins of Lignocellulose Decay Capabilities.</title>
        <authorList>
            <person name="Nagy L.G."/>
            <person name="Riley R."/>
            <person name="Tritt A."/>
            <person name="Adam C."/>
            <person name="Daum C."/>
            <person name="Floudas D."/>
            <person name="Sun H."/>
            <person name="Yadav J.S."/>
            <person name="Pangilinan J."/>
            <person name="Larsson K.H."/>
            <person name="Matsuura K."/>
            <person name="Barry K."/>
            <person name="Labutti K."/>
            <person name="Kuo R."/>
            <person name="Ohm R.A."/>
            <person name="Bhattacharya S.S."/>
            <person name="Shirouzu T."/>
            <person name="Yoshinaga Y."/>
            <person name="Martin F.M."/>
            <person name="Grigoriev I.V."/>
            <person name="Hibbett D.S."/>
        </authorList>
    </citation>
    <scope>NUCLEOTIDE SEQUENCE [LARGE SCALE GENOMIC DNA]</scope>
    <source>
        <strain evidence="1 2">HHB12029</strain>
    </source>
</reference>
<sequence length="133" mass="14838">MLRTTCWRLRSCFFFQILVLWLRIDARFAGSNARNLFCQGWAGLSFLSASLLGVSCSVSSQNIDFTFKRTHDIAIFCSLSPGIRRKQTHNLPGPCDQSPSPDVLLDSCVHSFFRLAEGRRALSASAPQEPRVG</sequence>
<proteinExistence type="predicted"/>
<evidence type="ECO:0000313" key="1">
    <source>
        <dbReference type="EMBL" id="KZV84570.1"/>
    </source>
</evidence>
<gene>
    <name evidence="1" type="ORF">EXIGLDRAFT_283418</name>
</gene>
<dbReference type="Proteomes" id="UP000077266">
    <property type="component" value="Unassembled WGS sequence"/>
</dbReference>
<name>A0A165DHW0_EXIGL</name>
<dbReference type="InParanoid" id="A0A165DHW0"/>
<accession>A0A165DHW0</accession>
<evidence type="ECO:0000313" key="2">
    <source>
        <dbReference type="Proteomes" id="UP000077266"/>
    </source>
</evidence>
<dbReference type="AlphaFoldDB" id="A0A165DHW0"/>
<keyword evidence="2" id="KW-1185">Reference proteome</keyword>
<dbReference type="EMBL" id="KV426219">
    <property type="protein sequence ID" value="KZV84570.1"/>
    <property type="molecule type" value="Genomic_DNA"/>
</dbReference>
<protein>
    <submittedName>
        <fullName evidence="1">Uncharacterized protein</fullName>
    </submittedName>
</protein>